<comment type="caution">
    <text evidence="2">The sequence shown here is derived from an EMBL/GenBank/DDBJ whole genome shotgun (WGS) entry which is preliminary data.</text>
</comment>
<organism evidence="2 3">
    <name type="scientific">Rhododendron griersonianum</name>
    <dbReference type="NCBI Taxonomy" id="479676"/>
    <lineage>
        <taxon>Eukaryota</taxon>
        <taxon>Viridiplantae</taxon>
        <taxon>Streptophyta</taxon>
        <taxon>Embryophyta</taxon>
        <taxon>Tracheophyta</taxon>
        <taxon>Spermatophyta</taxon>
        <taxon>Magnoliopsida</taxon>
        <taxon>eudicotyledons</taxon>
        <taxon>Gunneridae</taxon>
        <taxon>Pentapetalae</taxon>
        <taxon>asterids</taxon>
        <taxon>Ericales</taxon>
        <taxon>Ericaceae</taxon>
        <taxon>Ericoideae</taxon>
        <taxon>Rhodoreae</taxon>
        <taxon>Rhododendron</taxon>
    </lineage>
</organism>
<gene>
    <name evidence="2" type="ORF">RHGRI_015926</name>
</gene>
<evidence type="ECO:0000313" key="2">
    <source>
        <dbReference type="EMBL" id="KAG5542999.1"/>
    </source>
</evidence>
<evidence type="ECO:0000313" key="3">
    <source>
        <dbReference type="Proteomes" id="UP000823749"/>
    </source>
</evidence>
<proteinExistence type="predicted"/>
<evidence type="ECO:0000256" key="1">
    <source>
        <dbReference type="SAM" id="MobiDB-lite"/>
    </source>
</evidence>
<feature type="region of interest" description="Disordered" evidence="1">
    <location>
        <begin position="104"/>
        <end position="141"/>
    </location>
</feature>
<dbReference type="SUPFAM" id="SSF55874">
    <property type="entry name" value="ATPase domain of HSP90 chaperone/DNA topoisomerase II/histidine kinase"/>
    <property type="match status" value="1"/>
</dbReference>
<reference evidence="2 3" key="1">
    <citation type="submission" date="2020-08" db="EMBL/GenBank/DDBJ databases">
        <title>Plant Genome Project.</title>
        <authorList>
            <person name="Zhang R.-G."/>
        </authorList>
    </citation>
    <scope>NUCLEOTIDE SEQUENCE [LARGE SCALE GENOMIC DNA]</scope>
    <source>
        <strain evidence="2">WSP0</strain>
        <tissue evidence="2">Leaf</tissue>
    </source>
</reference>
<dbReference type="AlphaFoldDB" id="A0AAV6JSP8"/>
<keyword evidence="3" id="KW-1185">Reference proteome</keyword>
<dbReference type="Proteomes" id="UP000823749">
    <property type="component" value="Chromosome 6"/>
</dbReference>
<feature type="compositionally biased region" description="Basic and acidic residues" evidence="1">
    <location>
        <begin position="115"/>
        <end position="128"/>
    </location>
</feature>
<dbReference type="EMBL" id="JACTNZ010000006">
    <property type="protein sequence ID" value="KAG5542999.1"/>
    <property type="molecule type" value="Genomic_DNA"/>
</dbReference>
<name>A0AAV6JSP8_9ERIC</name>
<accession>A0AAV6JSP8</accession>
<sequence length="141" mass="15644">MQTTGDLNLIGQFGIGFCSVYIVADYVEVVSKQNEDKHTFSNKKRNPLGGSKLWLIDIHHSYFPAYVKYVFMGMESTIIAGATLSATLPVNNCNAVPQLEWRRKLDVEESESESDETKEADSSSKAESDVDSETSAVKDEL</sequence>
<protein>
    <submittedName>
        <fullName evidence="2">Uncharacterized protein</fullName>
    </submittedName>
</protein>
<dbReference type="Gene3D" id="3.30.565.10">
    <property type="entry name" value="Histidine kinase-like ATPase, C-terminal domain"/>
    <property type="match status" value="1"/>
</dbReference>
<dbReference type="InterPro" id="IPR036890">
    <property type="entry name" value="HATPase_C_sf"/>
</dbReference>